<gene>
    <name evidence="2" type="ORF">EI97DRAFT_445938</name>
</gene>
<dbReference type="EMBL" id="ML986524">
    <property type="protein sequence ID" value="KAF2272239.1"/>
    <property type="molecule type" value="Genomic_DNA"/>
</dbReference>
<evidence type="ECO:0000256" key="1">
    <source>
        <dbReference type="SAM" id="MobiDB-lite"/>
    </source>
</evidence>
<name>A0A6A6JAL7_WESOR</name>
<feature type="compositionally biased region" description="Low complexity" evidence="1">
    <location>
        <begin position="51"/>
        <end position="65"/>
    </location>
</feature>
<feature type="region of interest" description="Disordered" evidence="1">
    <location>
        <begin position="51"/>
        <end position="90"/>
    </location>
</feature>
<dbReference type="RefSeq" id="XP_033649778.1">
    <property type="nucleotide sequence ID" value="XM_033800000.1"/>
</dbReference>
<dbReference type="GeneID" id="54553175"/>
<proteinExistence type="predicted"/>
<feature type="compositionally biased region" description="Low complexity" evidence="1">
    <location>
        <begin position="75"/>
        <end position="86"/>
    </location>
</feature>
<evidence type="ECO:0000313" key="2">
    <source>
        <dbReference type="EMBL" id="KAF2272239.1"/>
    </source>
</evidence>
<organism evidence="2 3">
    <name type="scientific">Westerdykella ornata</name>
    <dbReference type="NCBI Taxonomy" id="318751"/>
    <lineage>
        <taxon>Eukaryota</taxon>
        <taxon>Fungi</taxon>
        <taxon>Dikarya</taxon>
        <taxon>Ascomycota</taxon>
        <taxon>Pezizomycotina</taxon>
        <taxon>Dothideomycetes</taxon>
        <taxon>Pleosporomycetidae</taxon>
        <taxon>Pleosporales</taxon>
        <taxon>Sporormiaceae</taxon>
        <taxon>Westerdykella</taxon>
    </lineage>
</organism>
<evidence type="ECO:0000313" key="3">
    <source>
        <dbReference type="Proteomes" id="UP000800097"/>
    </source>
</evidence>
<dbReference type="Proteomes" id="UP000800097">
    <property type="component" value="Unassembled WGS sequence"/>
</dbReference>
<accession>A0A6A6JAL7</accession>
<dbReference type="AlphaFoldDB" id="A0A6A6JAL7"/>
<sequence>MRLTCRPAVISEWVASLSAECSSNGRDIKSAVSTDNPLFTYIHPEAITMPTGAATATNSSSSASPTTPPISGDMPSPTTTTSTTPPLNAGQKGGIAAGVVNFTVLALAAAVLL</sequence>
<protein>
    <submittedName>
        <fullName evidence="2">Uncharacterized protein</fullName>
    </submittedName>
</protein>
<keyword evidence="3" id="KW-1185">Reference proteome</keyword>
<reference evidence="2" key="1">
    <citation type="journal article" date="2020" name="Stud. Mycol.">
        <title>101 Dothideomycetes genomes: a test case for predicting lifestyles and emergence of pathogens.</title>
        <authorList>
            <person name="Haridas S."/>
            <person name="Albert R."/>
            <person name="Binder M."/>
            <person name="Bloem J."/>
            <person name="Labutti K."/>
            <person name="Salamov A."/>
            <person name="Andreopoulos B."/>
            <person name="Baker S."/>
            <person name="Barry K."/>
            <person name="Bills G."/>
            <person name="Bluhm B."/>
            <person name="Cannon C."/>
            <person name="Castanera R."/>
            <person name="Culley D."/>
            <person name="Daum C."/>
            <person name="Ezra D."/>
            <person name="Gonzalez J."/>
            <person name="Henrissat B."/>
            <person name="Kuo A."/>
            <person name="Liang C."/>
            <person name="Lipzen A."/>
            <person name="Lutzoni F."/>
            <person name="Magnuson J."/>
            <person name="Mondo S."/>
            <person name="Nolan M."/>
            <person name="Ohm R."/>
            <person name="Pangilinan J."/>
            <person name="Park H.-J."/>
            <person name="Ramirez L."/>
            <person name="Alfaro M."/>
            <person name="Sun H."/>
            <person name="Tritt A."/>
            <person name="Yoshinaga Y."/>
            <person name="Zwiers L.-H."/>
            <person name="Turgeon B."/>
            <person name="Goodwin S."/>
            <person name="Spatafora J."/>
            <person name="Crous P."/>
            <person name="Grigoriev I."/>
        </authorList>
    </citation>
    <scope>NUCLEOTIDE SEQUENCE</scope>
    <source>
        <strain evidence="2">CBS 379.55</strain>
    </source>
</reference>